<dbReference type="AlphaFoldDB" id="A0A2S2Q937"/>
<sequence>MNSSFSFTSPGVIITIRRGTPPSYSSSSVRSVVPIQRAGTHPPPVEPKRRRVARTYARRARVARLPPIEKASKCLGTETAATAAAPYPRKTTFPAPPPTVDLTVRRLKKSKETRFVLFSPGPRVQRVCLRELSRVTVHGVYCTNRIVRVYISRVVRFSHTEL</sequence>
<dbReference type="EMBL" id="GGMS01005045">
    <property type="protein sequence ID" value="MBY74248.1"/>
    <property type="molecule type" value="Transcribed_RNA"/>
</dbReference>
<proteinExistence type="predicted"/>
<organism evidence="1">
    <name type="scientific">Sipha flava</name>
    <name type="common">yellow sugarcane aphid</name>
    <dbReference type="NCBI Taxonomy" id="143950"/>
    <lineage>
        <taxon>Eukaryota</taxon>
        <taxon>Metazoa</taxon>
        <taxon>Ecdysozoa</taxon>
        <taxon>Arthropoda</taxon>
        <taxon>Hexapoda</taxon>
        <taxon>Insecta</taxon>
        <taxon>Pterygota</taxon>
        <taxon>Neoptera</taxon>
        <taxon>Paraneoptera</taxon>
        <taxon>Hemiptera</taxon>
        <taxon>Sternorrhyncha</taxon>
        <taxon>Aphidomorpha</taxon>
        <taxon>Aphidoidea</taxon>
        <taxon>Aphididae</taxon>
        <taxon>Sipha</taxon>
    </lineage>
</organism>
<reference evidence="1" key="1">
    <citation type="submission" date="2018-04" db="EMBL/GenBank/DDBJ databases">
        <title>Transcriptome assembly of Sipha flava.</title>
        <authorList>
            <person name="Scully E.D."/>
            <person name="Geib S.M."/>
            <person name="Palmer N.A."/>
            <person name="Koch K."/>
            <person name="Bradshaw J."/>
            <person name="Heng-Moss T."/>
            <person name="Sarath G."/>
        </authorList>
    </citation>
    <scope>NUCLEOTIDE SEQUENCE</scope>
</reference>
<gene>
    <name evidence="1" type="ORF">g.20425</name>
</gene>
<evidence type="ECO:0000313" key="1">
    <source>
        <dbReference type="EMBL" id="MBY74248.1"/>
    </source>
</evidence>
<accession>A0A2S2Q937</accession>
<protein>
    <submittedName>
        <fullName evidence="1">Uncharacterized protein</fullName>
    </submittedName>
</protein>
<name>A0A2S2Q937_9HEMI</name>